<name>A0A7Y9XX89_9SPHN</name>
<dbReference type="PANTHER" id="PTHR43798:SF33">
    <property type="entry name" value="HYDROLASE, PUTATIVE (AFU_ORTHOLOGUE AFUA_2G14860)-RELATED"/>
    <property type="match status" value="1"/>
</dbReference>
<dbReference type="PRINTS" id="PR00111">
    <property type="entry name" value="ABHYDROLASE"/>
</dbReference>
<proteinExistence type="predicted"/>
<comment type="caution">
    <text evidence="2">The sequence shown here is derived from an EMBL/GenBank/DDBJ whole genome shotgun (WGS) entry which is preliminary data.</text>
</comment>
<evidence type="ECO:0000259" key="1">
    <source>
        <dbReference type="Pfam" id="PF00561"/>
    </source>
</evidence>
<dbReference type="SUPFAM" id="SSF53474">
    <property type="entry name" value="alpha/beta-Hydrolases"/>
    <property type="match status" value="1"/>
</dbReference>
<protein>
    <submittedName>
        <fullName evidence="2">Pimeloyl-ACP methyl ester carboxylesterase</fullName>
    </submittedName>
</protein>
<reference evidence="2 3" key="1">
    <citation type="submission" date="2020-07" db="EMBL/GenBank/DDBJ databases">
        <title>Genomic Encyclopedia of Type Strains, Phase IV (KMG-IV): sequencing the most valuable type-strain genomes for metagenomic binning, comparative biology and taxonomic classification.</title>
        <authorList>
            <person name="Goeker M."/>
        </authorList>
    </citation>
    <scope>NUCLEOTIDE SEQUENCE [LARGE SCALE GENOMIC DNA]</scope>
    <source>
        <strain evidence="2 3">DSM 29043</strain>
    </source>
</reference>
<dbReference type="EMBL" id="JACBZF010000004">
    <property type="protein sequence ID" value="NYH96100.1"/>
    <property type="molecule type" value="Genomic_DNA"/>
</dbReference>
<evidence type="ECO:0000313" key="2">
    <source>
        <dbReference type="EMBL" id="NYH96100.1"/>
    </source>
</evidence>
<dbReference type="Gene3D" id="3.40.50.1820">
    <property type="entry name" value="alpha/beta hydrolase"/>
    <property type="match status" value="1"/>
</dbReference>
<dbReference type="InterPro" id="IPR000639">
    <property type="entry name" value="Epox_hydrolase-like"/>
</dbReference>
<dbReference type="PANTHER" id="PTHR43798">
    <property type="entry name" value="MONOACYLGLYCEROL LIPASE"/>
    <property type="match status" value="1"/>
</dbReference>
<dbReference type="Pfam" id="PF00561">
    <property type="entry name" value="Abhydrolase_1"/>
    <property type="match status" value="1"/>
</dbReference>
<dbReference type="GO" id="GO:0016020">
    <property type="term" value="C:membrane"/>
    <property type="evidence" value="ECO:0007669"/>
    <property type="project" value="TreeGrafter"/>
</dbReference>
<sequence length="289" mass="32826">MAEHDPARFSFTSQGLALNYVDWGNRDAPLLVLVHGQLDHARSWDDVARVLREEWHVVAIDLRGHGDSAWSPDGAYGFAQYVFDLARFIEHLGGGDVTFVGHSLGAAILLRYAALYPEKARRIVAIEGLGSSPAISRKREAEPVARRWRNWFDRRARNLARTPRRYGSIAEAVARMKAMHPRLPVETARHLAEHGVRENPDGTFGWKFDDRARDPSPGETPLHDREAFWRAVECPVLLVYGAESWASNPQEDGRAAHFRDARTVLFDGAGHWVHHDRTERFVAEVRRFL</sequence>
<dbReference type="RefSeq" id="WP_179407946.1">
    <property type="nucleotide sequence ID" value="NZ_BMGF01000004.1"/>
</dbReference>
<dbReference type="Proteomes" id="UP000522081">
    <property type="component" value="Unassembled WGS sequence"/>
</dbReference>
<dbReference type="InterPro" id="IPR000073">
    <property type="entry name" value="AB_hydrolase_1"/>
</dbReference>
<gene>
    <name evidence="2" type="ORF">FHS75_002432</name>
</gene>
<evidence type="ECO:0000313" key="3">
    <source>
        <dbReference type="Proteomes" id="UP000522081"/>
    </source>
</evidence>
<dbReference type="GO" id="GO:0003824">
    <property type="term" value="F:catalytic activity"/>
    <property type="evidence" value="ECO:0007669"/>
    <property type="project" value="InterPro"/>
</dbReference>
<dbReference type="InterPro" id="IPR050266">
    <property type="entry name" value="AB_hydrolase_sf"/>
</dbReference>
<dbReference type="AlphaFoldDB" id="A0A7Y9XX89"/>
<dbReference type="InterPro" id="IPR029058">
    <property type="entry name" value="AB_hydrolase_fold"/>
</dbReference>
<dbReference type="PRINTS" id="PR00412">
    <property type="entry name" value="EPOXHYDRLASE"/>
</dbReference>
<organism evidence="2 3">
    <name type="scientific">Novosphingobium marinum</name>
    <dbReference type="NCBI Taxonomy" id="1514948"/>
    <lineage>
        <taxon>Bacteria</taxon>
        <taxon>Pseudomonadati</taxon>
        <taxon>Pseudomonadota</taxon>
        <taxon>Alphaproteobacteria</taxon>
        <taxon>Sphingomonadales</taxon>
        <taxon>Sphingomonadaceae</taxon>
        <taxon>Novosphingobium</taxon>
    </lineage>
</organism>
<feature type="domain" description="AB hydrolase-1" evidence="1">
    <location>
        <begin position="29"/>
        <end position="277"/>
    </location>
</feature>
<keyword evidence="3" id="KW-1185">Reference proteome</keyword>
<accession>A0A7Y9XX89</accession>